<reference evidence="4 5" key="1">
    <citation type="journal article" date="2015" name="Genome Announc.">
        <title>Expanding the biotechnology potential of lactobacilli through comparative genomics of 213 strains and associated genera.</title>
        <authorList>
            <person name="Sun Z."/>
            <person name="Harris H.M."/>
            <person name="McCann A."/>
            <person name="Guo C."/>
            <person name="Argimon S."/>
            <person name="Zhang W."/>
            <person name="Yang X."/>
            <person name="Jeffery I.B."/>
            <person name="Cooney J.C."/>
            <person name="Kagawa T.F."/>
            <person name="Liu W."/>
            <person name="Song Y."/>
            <person name="Salvetti E."/>
            <person name="Wrobel A."/>
            <person name="Rasinkangas P."/>
            <person name="Parkhill J."/>
            <person name="Rea M.C."/>
            <person name="O'Sullivan O."/>
            <person name="Ritari J."/>
            <person name="Douillard F.P."/>
            <person name="Paul Ross R."/>
            <person name="Yang R."/>
            <person name="Briner A.E."/>
            <person name="Felis G.E."/>
            <person name="de Vos W.M."/>
            <person name="Barrangou R."/>
            <person name="Klaenhammer T.R."/>
            <person name="Caufield P.W."/>
            <person name="Cui Y."/>
            <person name="Zhang H."/>
            <person name="O'Toole P.W."/>
        </authorList>
    </citation>
    <scope>NUCLEOTIDE SEQUENCE [LARGE SCALE GENOMIC DNA]</scope>
    <source>
        <strain evidence="4 5">DSM 20003</strain>
    </source>
</reference>
<dbReference type="SUPFAM" id="SSF46689">
    <property type="entry name" value="Homeodomain-like"/>
    <property type="match status" value="1"/>
</dbReference>
<dbReference type="RefSeq" id="WP_057904273.1">
    <property type="nucleotide sequence ID" value="NZ_AZDA01000043.1"/>
</dbReference>
<dbReference type="InterPro" id="IPR009057">
    <property type="entry name" value="Homeodomain-like_sf"/>
</dbReference>
<evidence type="ECO:0000259" key="3">
    <source>
        <dbReference type="PROSITE" id="PS50977"/>
    </source>
</evidence>
<dbReference type="STRING" id="1423726.FC07_GL002444"/>
<dbReference type="AlphaFoldDB" id="A0A0R1H4I3"/>
<dbReference type="Proteomes" id="UP000051461">
    <property type="component" value="Unassembled WGS sequence"/>
</dbReference>
<protein>
    <submittedName>
        <fullName evidence="4">Transcription regulator</fullName>
    </submittedName>
</protein>
<proteinExistence type="predicted"/>
<dbReference type="GO" id="GO:0003677">
    <property type="term" value="F:DNA binding"/>
    <property type="evidence" value="ECO:0007669"/>
    <property type="project" value="UniProtKB-UniRule"/>
</dbReference>
<keyword evidence="5" id="KW-1185">Reference proteome</keyword>
<evidence type="ECO:0000256" key="2">
    <source>
        <dbReference type="PROSITE-ProRule" id="PRU00335"/>
    </source>
</evidence>
<sequence length="225" mass="25465">MSIIISGGFDHITFATSGVYATNFRKLVIINLKEAIAMTLDKRAQRTQLAIQTAFETLAPTTPLPELTVKKLTEVADINRKTFYLHYNSIDDLLASYVIQISEHLKQILTAQPFPNTHLQPGFIFDQLNALFEEHDAFARTILFDDAYSPFAQKIRRRTTAAFAQRLQQDYPISSENAAIVAHFTINNTLSLFQLSLRQPDVLPKAKLRQTIVRLNTSGMSSFLF</sequence>
<dbReference type="OrthoDB" id="9810250at2"/>
<keyword evidence="1 2" id="KW-0238">DNA-binding</keyword>
<accession>A0A0R1H4I3</accession>
<name>A0A0R1H4I3_9LACO</name>
<dbReference type="PROSITE" id="PS50977">
    <property type="entry name" value="HTH_TETR_2"/>
    <property type="match status" value="1"/>
</dbReference>
<feature type="DNA-binding region" description="H-T-H motif" evidence="2">
    <location>
        <begin position="68"/>
        <end position="87"/>
    </location>
</feature>
<evidence type="ECO:0000313" key="4">
    <source>
        <dbReference type="EMBL" id="KRK39475.1"/>
    </source>
</evidence>
<feature type="domain" description="HTH tetR-type" evidence="3">
    <location>
        <begin position="45"/>
        <end position="105"/>
    </location>
</feature>
<organism evidence="4 5">
    <name type="scientific">Loigolactobacillus bifermentans DSM 20003</name>
    <dbReference type="NCBI Taxonomy" id="1423726"/>
    <lineage>
        <taxon>Bacteria</taxon>
        <taxon>Bacillati</taxon>
        <taxon>Bacillota</taxon>
        <taxon>Bacilli</taxon>
        <taxon>Lactobacillales</taxon>
        <taxon>Lactobacillaceae</taxon>
        <taxon>Loigolactobacillus</taxon>
    </lineage>
</organism>
<evidence type="ECO:0000313" key="5">
    <source>
        <dbReference type="Proteomes" id="UP000051461"/>
    </source>
</evidence>
<dbReference type="EMBL" id="AZDA01000043">
    <property type="protein sequence ID" value="KRK39475.1"/>
    <property type="molecule type" value="Genomic_DNA"/>
</dbReference>
<dbReference type="Gene3D" id="1.10.357.10">
    <property type="entry name" value="Tetracycline Repressor, domain 2"/>
    <property type="match status" value="1"/>
</dbReference>
<evidence type="ECO:0000256" key="1">
    <source>
        <dbReference type="ARBA" id="ARBA00023125"/>
    </source>
</evidence>
<gene>
    <name evidence="4" type="ORF">FC07_GL002444</name>
</gene>
<dbReference type="PATRIC" id="fig|1423726.3.peg.2536"/>
<comment type="caution">
    <text evidence="4">The sequence shown here is derived from an EMBL/GenBank/DDBJ whole genome shotgun (WGS) entry which is preliminary data.</text>
</comment>
<dbReference type="InterPro" id="IPR001647">
    <property type="entry name" value="HTH_TetR"/>
</dbReference>